<dbReference type="NCBIfam" id="NF047353">
    <property type="entry name" value="tube_lmo2291"/>
    <property type="match status" value="1"/>
</dbReference>
<evidence type="ECO:0008006" key="4">
    <source>
        <dbReference type="Google" id="ProtNLM"/>
    </source>
</evidence>
<protein>
    <recommendedName>
        <fullName evidence="4">Phage tail protein</fullName>
    </recommendedName>
</protein>
<comment type="caution">
    <text evidence="2">The sequence shown here is derived from an EMBL/GenBank/DDBJ whole genome shotgun (WGS) entry which is preliminary data.</text>
</comment>
<dbReference type="EMBL" id="BAAANF010000027">
    <property type="protein sequence ID" value="GAA1716374.1"/>
    <property type="molecule type" value="Genomic_DNA"/>
</dbReference>
<name>A0ABP4V4L9_9ACTN</name>
<evidence type="ECO:0000313" key="3">
    <source>
        <dbReference type="Proteomes" id="UP001500280"/>
    </source>
</evidence>
<evidence type="ECO:0000313" key="2">
    <source>
        <dbReference type="EMBL" id="GAA1716374.1"/>
    </source>
</evidence>
<proteinExistence type="predicted"/>
<sequence>MPAVKINARDIIIQVAEANGTTWTPLGGLNSAVPNASENEEVVDTTTFDSAGNYEQEIIQRGAILELEGFLLKDPANGAQDPGQARVEALATQVGFASLGKIRFRHPMDTAWKVWNATFSMGEQGGGNNDKFAWAATVTRSGASTTAPVTTPAAREGAKK</sequence>
<gene>
    <name evidence="2" type="ORF">GCM10009745_76080</name>
</gene>
<feature type="compositionally biased region" description="Low complexity" evidence="1">
    <location>
        <begin position="143"/>
        <end position="154"/>
    </location>
</feature>
<keyword evidence="3" id="KW-1185">Reference proteome</keyword>
<accession>A0ABP4V4L9</accession>
<feature type="region of interest" description="Disordered" evidence="1">
    <location>
        <begin position="141"/>
        <end position="160"/>
    </location>
</feature>
<organism evidence="2 3">
    <name type="scientific">Kribbella yunnanensis</name>
    <dbReference type="NCBI Taxonomy" id="190194"/>
    <lineage>
        <taxon>Bacteria</taxon>
        <taxon>Bacillati</taxon>
        <taxon>Actinomycetota</taxon>
        <taxon>Actinomycetes</taxon>
        <taxon>Propionibacteriales</taxon>
        <taxon>Kribbellaceae</taxon>
        <taxon>Kribbella</taxon>
    </lineage>
</organism>
<reference evidence="3" key="1">
    <citation type="journal article" date="2019" name="Int. J. Syst. Evol. Microbiol.">
        <title>The Global Catalogue of Microorganisms (GCM) 10K type strain sequencing project: providing services to taxonomists for standard genome sequencing and annotation.</title>
        <authorList>
            <consortium name="The Broad Institute Genomics Platform"/>
            <consortium name="The Broad Institute Genome Sequencing Center for Infectious Disease"/>
            <person name="Wu L."/>
            <person name="Ma J."/>
        </authorList>
    </citation>
    <scope>NUCLEOTIDE SEQUENCE [LARGE SCALE GENOMIC DNA]</scope>
    <source>
        <strain evidence="3">JCM 14307</strain>
    </source>
</reference>
<evidence type="ECO:0000256" key="1">
    <source>
        <dbReference type="SAM" id="MobiDB-lite"/>
    </source>
</evidence>
<dbReference type="Proteomes" id="UP001500280">
    <property type="component" value="Unassembled WGS sequence"/>
</dbReference>
<dbReference type="RefSeq" id="WP_344163739.1">
    <property type="nucleotide sequence ID" value="NZ_BAAANF010000027.1"/>
</dbReference>